<keyword evidence="3" id="KW-0328">Glycosyltransferase</keyword>
<evidence type="ECO:0000256" key="5">
    <source>
        <dbReference type="ARBA" id="ARBA00023136"/>
    </source>
</evidence>
<evidence type="ECO:0000313" key="7">
    <source>
        <dbReference type="Proteomes" id="UP000502117"/>
    </source>
</evidence>
<evidence type="ECO:0008006" key="8">
    <source>
        <dbReference type="Google" id="ProtNLM"/>
    </source>
</evidence>
<evidence type="ECO:0000256" key="3">
    <source>
        <dbReference type="ARBA" id="ARBA00022676"/>
    </source>
</evidence>
<keyword evidence="4" id="KW-0808">Transferase</keyword>
<gene>
    <name evidence="6" type="ORF">GII14_07755</name>
</gene>
<keyword evidence="5" id="KW-0472">Membrane</keyword>
<keyword evidence="2" id="KW-0997">Cell inner membrane</keyword>
<evidence type="ECO:0000256" key="2">
    <source>
        <dbReference type="ARBA" id="ARBA00022519"/>
    </source>
</evidence>
<proteinExistence type="predicted"/>
<dbReference type="Pfam" id="PF07429">
    <property type="entry name" value="Glyco_transf_56"/>
    <property type="match status" value="1"/>
</dbReference>
<reference evidence="6 7" key="1">
    <citation type="submission" date="2019-11" db="EMBL/GenBank/DDBJ databases">
        <title>Complete Genome Sequence of Shewanella chilikensis Strain DC57, Isolated from Corroded Seal Rings at a floating production facility in Australia.</title>
        <authorList>
            <person name="Salgar-Chaparro S.J."/>
            <person name="Castillo-Villamizar G.A."/>
            <person name="Poehlein A."/>
            <person name="Daniel R."/>
            <person name="Machuca L."/>
        </authorList>
    </citation>
    <scope>NUCLEOTIDE SEQUENCE [LARGE SCALE GENOMIC DNA]</scope>
    <source>
        <strain evidence="6 7">DC57</strain>
    </source>
</reference>
<sequence>MLKIAHIAPDEKFIESAVDIFETVYPGQNIFYITSSKPWTFLEEKPIYRQLNKKKWLKLLFTQRDELKDYDLVILHGLPSAFLIPMVLLKQNYVWLGWGFDYYSRPFDSDLLTVPLVLPKTMEYTKAFFDADSSNENRSSDVLTAIAKSLVKMVVCSKFFYQLAMRNLKVFSPVLPLEYDLVKKKYGLGKYTQYLPWNYGILERHIIKNMQLGEIDSANAILLGNSATATNNHLEALDILENSGSSRTIILPLSYGDKNYAKLINGYINSNPKLLNKCQVLDAFMPLAEYNAIINGCGFVIMNHVRQQALGNIVAMMYRGSKVFFREESVLYKYFKSMNAFVYSVQELKINPRLLDVHLNINEIEHNRLILKSIWSEDVIFQRTKDLVNSSIKPKR</sequence>
<dbReference type="Proteomes" id="UP000502117">
    <property type="component" value="Chromosome"/>
</dbReference>
<dbReference type="GO" id="GO:0008417">
    <property type="term" value="F:fucosyltransferase activity"/>
    <property type="evidence" value="ECO:0007669"/>
    <property type="project" value="InterPro"/>
</dbReference>
<dbReference type="AlphaFoldDB" id="A0A6G7LQL3"/>
<accession>A0A6G7LQL3</accession>
<name>A0A6G7LQL3_9GAMM</name>
<dbReference type="InterPro" id="IPR009993">
    <property type="entry name" value="WecF"/>
</dbReference>
<dbReference type="GO" id="GO:0009246">
    <property type="term" value="P:enterobacterial common antigen biosynthetic process"/>
    <property type="evidence" value="ECO:0007669"/>
    <property type="project" value="InterPro"/>
</dbReference>
<dbReference type="EMBL" id="CP045857">
    <property type="protein sequence ID" value="QIJ04077.1"/>
    <property type="molecule type" value="Genomic_DNA"/>
</dbReference>
<organism evidence="6 7">
    <name type="scientific">Shewanella chilikensis</name>
    <dbReference type="NCBI Taxonomy" id="558541"/>
    <lineage>
        <taxon>Bacteria</taxon>
        <taxon>Pseudomonadati</taxon>
        <taxon>Pseudomonadota</taxon>
        <taxon>Gammaproteobacteria</taxon>
        <taxon>Alteromonadales</taxon>
        <taxon>Shewanellaceae</taxon>
        <taxon>Shewanella</taxon>
    </lineage>
</organism>
<dbReference type="KEGG" id="schk:GII14_07755"/>
<evidence type="ECO:0000256" key="4">
    <source>
        <dbReference type="ARBA" id="ARBA00022679"/>
    </source>
</evidence>
<dbReference type="RefSeq" id="WP_165564802.1">
    <property type="nucleotide sequence ID" value="NZ_CP045857.1"/>
</dbReference>
<protein>
    <recommendedName>
        <fullName evidence="8">4-alpha-L-fucosyltransferase</fullName>
    </recommendedName>
</protein>
<evidence type="ECO:0000256" key="1">
    <source>
        <dbReference type="ARBA" id="ARBA00022475"/>
    </source>
</evidence>
<evidence type="ECO:0000313" key="6">
    <source>
        <dbReference type="EMBL" id="QIJ04077.1"/>
    </source>
</evidence>
<keyword evidence="1" id="KW-1003">Cell membrane</keyword>